<accession>A0ACC0PPU9</accession>
<name>A0ACC0PPU9_RHOML</name>
<evidence type="ECO:0000313" key="1">
    <source>
        <dbReference type="EMBL" id="KAI8567520.1"/>
    </source>
</evidence>
<keyword evidence="2" id="KW-1185">Reference proteome</keyword>
<gene>
    <name evidence="1" type="ORF">RHMOL_Rhmol02G0129200</name>
</gene>
<evidence type="ECO:0000313" key="2">
    <source>
        <dbReference type="Proteomes" id="UP001062846"/>
    </source>
</evidence>
<proteinExistence type="predicted"/>
<reference evidence="1" key="1">
    <citation type="submission" date="2022-02" db="EMBL/GenBank/DDBJ databases">
        <title>Plant Genome Project.</title>
        <authorList>
            <person name="Zhang R.-G."/>
        </authorList>
    </citation>
    <scope>NUCLEOTIDE SEQUENCE</scope>
    <source>
        <strain evidence="1">AT1</strain>
    </source>
</reference>
<sequence>MEKKPWEFNFLEETISSLSKDPLFSTLITFYTLVIIYLPSLFLRILSSPVLISTAILLLTLLRLGAIQRINKEFNSTEDRHESEIGSSISSENKNSAAFKKIADFSFPENNAITNTILLENEESGPACADVPKTNIADTEMGSDSSDFYAESFVEWDVRAPLEVIHEGYEGEGDDVRNEKTGAAPVSSMERYPSLSLYYPESDSDGSSDGGDFAGIGGWDSPGSTCFMWDEEEKGEDLIEIAFDEKGRSGVVQFEEENLIEINISPVSTLARVEDIAGEG</sequence>
<organism evidence="1 2">
    <name type="scientific">Rhododendron molle</name>
    <name type="common">Chinese azalea</name>
    <name type="synonym">Azalea mollis</name>
    <dbReference type="NCBI Taxonomy" id="49168"/>
    <lineage>
        <taxon>Eukaryota</taxon>
        <taxon>Viridiplantae</taxon>
        <taxon>Streptophyta</taxon>
        <taxon>Embryophyta</taxon>
        <taxon>Tracheophyta</taxon>
        <taxon>Spermatophyta</taxon>
        <taxon>Magnoliopsida</taxon>
        <taxon>eudicotyledons</taxon>
        <taxon>Gunneridae</taxon>
        <taxon>Pentapetalae</taxon>
        <taxon>asterids</taxon>
        <taxon>Ericales</taxon>
        <taxon>Ericaceae</taxon>
        <taxon>Ericoideae</taxon>
        <taxon>Rhodoreae</taxon>
        <taxon>Rhododendron</taxon>
    </lineage>
</organism>
<dbReference type="EMBL" id="CM046389">
    <property type="protein sequence ID" value="KAI8567520.1"/>
    <property type="molecule type" value="Genomic_DNA"/>
</dbReference>
<dbReference type="Proteomes" id="UP001062846">
    <property type="component" value="Chromosome 2"/>
</dbReference>
<comment type="caution">
    <text evidence="1">The sequence shown here is derived from an EMBL/GenBank/DDBJ whole genome shotgun (WGS) entry which is preliminary data.</text>
</comment>
<protein>
    <submittedName>
        <fullName evidence="1">Uncharacterized protein</fullName>
    </submittedName>
</protein>